<reference evidence="2 3" key="1">
    <citation type="journal article" date="2018" name="PLoS ONE">
        <title>The draft genome of Kipferlia bialata reveals reductive genome evolution in fornicate parasites.</title>
        <authorList>
            <person name="Tanifuji G."/>
            <person name="Takabayashi S."/>
            <person name="Kume K."/>
            <person name="Takagi M."/>
            <person name="Nakayama T."/>
            <person name="Kamikawa R."/>
            <person name="Inagaki Y."/>
            <person name="Hashimoto T."/>
        </authorList>
    </citation>
    <scope>NUCLEOTIDE SEQUENCE [LARGE SCALE GENOMIC DNA]</scope>
    <source>
        <strain evidence="2">NY0173</strain>
    </source>
</reference>
<evidence type="ECO:0000256" key="1">
    <source>
        <dbReference type="SAM" id="MobiDB-lite"/>
    </source>
</evidence>
<evidence type="ECO:0000313" key="2">
    <source>
        <dbReference type="EMBL" id="GIQ88055.1"/>
    </source>
</evidence>
<proteinExistence type="predicted"/>
<dbReference type="Proteomes" id="UP000265618">
    <property type="component" value="Unassembled WGS sequence"/>
</dbReference>
<comment type="caution">
    <text evidence="2">The sequence shown here is derived from an EMBL/GenBank/DDBJ whole genome shotgun (WGS) entry which is preliminary data.</text>
</comment>
<accession>A0A9K3D442</accession>
<sequence>MLPRTTRLVNPQLDVCDNGVSGGLRHRLDRAVFRHMIDAQRRELQGHMKESRGEGDGRDSLRETPEKRCVYGRWRVVTPK</sequence>
<gene>
    <name evidence="2" type="ORF">KIPB_010219</name>
</gene>
<keyword evidence="3" id="KW-1185">Reference proteome</keyword>
<name>A0A9K3D442_9EUKA</name>
<dbReference type="EMBL" id="BDIP01003730">
    <property type="protein sequence ID" value="GIQ88055.1"/>
    <property type="molecule type" value="Genomic_DNA"/>
</dbReference>
<dbReference type="AlphaFoldDB" id="A0A9K3D442"/>
<organism evidence="2 3">
    <name type="scientific">Kipferlia bialata</name>
    <dbReference type="NCBI Taxonomy" id="797122"/>
    <lineage>
        <taxon>Eukaryota</taxon>
        <taxon>Metamonada</taxon>
        <taxon>Carpediemonas-like organisms</taxon>
        <taxon>Kipferlia</taxon>
    </lineage>
</organism>
<feature type="non-terminal residue" evidence="2">
    <location>
        <position position="1"/>
    </location>
</feature>
<feature type="region of interest" description="Disordered" evidence="1">
    <location>
        <begin position="43"/>
        <end position="64"/>
    </location>
</feature>
<protein>
    <submittedName>
        <fullName evidence="2">Uncharacterized protein</fullName>
    </submittedName>
</protein>
<evidence type="ECO:0000313" key="3">
    <source>
        <dbReference type="Proteomes" id="UP000265618"/>
    </source>
</evidence>